<feature type="region of interest" description="Disordered" evidence="1">
    <location>
        <begin position="62"/>
        <end position="88"/>
    </location>
</feature>
<dbReference type="EMBL" id="BTGU01000016">
    <property type="protein sequence ID" value="GMN43604.1"/>
    <property type="molecule type" value="Genomic_DNA"/>
</dbReference>
<keyword evidence="3" id="KW-1185">Reference proteome</keyword>
<dbReference type="Gramene" id="FCD_00027897-RA">
    <property type="protein sequence ID" value="FCD_00027897-RA:cds"/>
    <property type="gene ID" value="FCD_00027897"/>
</dbReference>
<evidence type="ECO:0000256" key="1">
    <source>
        <dbReference type="SAM" id="MobiDB-lite"/>
    </source>
</evidence>
<accession>A0AA87ZTW6</accession>
<organism evidence="2 3">
    <name type="scientific">Ficus carica</name>
    <name type="common">Common fig</name>
    <dbReference type="NCBI Taxonomy" id="3494"/>
    <lineage>
        <taxon>Eukaryota</taxon>
        <taxon>Viridiplantae</taxon>
        <taxon>Streptophyta</taxon>
        <taxon>Embryophyta</taxon>
        <taxon>Tracheophyta</taxon>
        <taxon>Spermatophyta</taxon>
        <taxon>Magnoliopsida</taxon>
        <taxon>eudicotyledons</taxon>
        <taxon>Gunneridae</taxon>
        <taxon>Pentapetalae</taxon>
        <taxon>rosids</taxon>
        <taxon>fabids</taxon>
        <taxon>Rosales</taxon>
        <taxon>Moraceae</taxon>
        <taxon>Ficeae</taxon>
        <taxon>Ficus</taxon>
    </lineage>
</organism>
<proteinExistence type="predicted"/>
<reference evidence="2" key="1">
    <citation type="submission" date="2023-07" db="EMBL/GenBank/DDBJ databases">
        <title>draft genome sequence of fig (Ficus carica).</title>
        <authorList>
            <person name="Takahashi T."/>
            <person name="Nishimura K."/>
        </authorList>
    </citation>
    <scope>NUCLEOTIDE SEQUENCE</scope>
</reference>
<dbReference type="Proteomes" id="UP001187192">
    <property type="component" value="Unassembled WGS sequence"/>
</dbReference>
<name>A0AA87ZTW6_FICCA</name>
<evidence type="ECO:0000313" key="3">
    <source>
        <dbReference type="Proteomes" id="UP001187192"/>
    </source>
</evidence>
<comment type="caution">
    <text evidence="2">The sequence shown here is derived from an EMBL/GenBank/DDBJ whole genome shotgun (WGS) entry which is preliminary data.</text>
</comment>
<evidence type="ECO:0008006" key="4">
    <source>
        <dbReference type="Google" id="ProtNLM"/>
    </source>
</evidence>
<protein>
    <recommendedName>
        <fullName evidence="4">CLAVATA3/ESR (CLE)-related protein</fullName>
    </recommendedName>
</protein>
<dbReference type="AlphaFoldDB" id="A0AA87ZTW6"/>
<gene>
    <name evidence="2" type="ORF">TIFTF001_012817</name>
</gene>
<sequence length="88" mass="9545">MAKSRNVVSVMKRIVLIIIILVLLISILAKSAESRSLKPATLANERRKLSLLLKALNQAAAAADATDRQPAKVSPGGPDPRHHFQKNL</sequence>
<evidence type="ECO:0000313" key="2">
    <source>
        <dbReference type="EMBL" id="GMN43604.1"/>
    </source>
</evidence>